<dbReference type="GO" id="GO:0003700">
    <property type="term" value="F:DNA-binding transcription factor activity"/>
    <property type="evidence" value="ECO:0007669"/>
    <property type="project" value="InterPro"/>
</dbReference>
<dbReference type="AlphaFoldDB" id="A0A6V8SBZ1"/>
<dbReference type="RefSeq" id="WP_183276303.1">
    <property type="nucleotide sequence ID" value="NZ_BLZR01000001.1"/>
</dbReference>
<dbReference type="InterPro" id="IPR018060">
    <property type="entry name" value="HTH_AraC"/>
</dbReference>
<dbReference type="Pfam" id="PF12833">
    <property type="entry name" value="HTH_18"/>
    <property type="match status" value="1"/>
</dbReference>
<evidence type="ECO:0000259" key="4">
    <source>
        <dbReference type="PROSITE" id="PS01124"/>
    </source>
</evidence>
<dbReference type="SMART" id="SM00342">
    <property type="entry name" value="HTH_ARAC"/>
    <property type="match status" value="1"/>
</dbReference>
<keyword evidence="2" id="KW-0238">DNA-binding</keyword>
<feature type="domain" description="HTH araC/xylS-type" evidence="4">
    <location>
        <begin position="8"/>
        <end position="106"/>
    </location>
</feature>
<dbReference type="PROSITE" id="PS00041">
    <property type="entry name" value="HTH_ARAC_FAMILY_1"/>
    <property type="match status" value="1"/>
</dbReference>
<keyword evidence="3" id="KW-0804">Transcription</keyword>
<keyword evidence="6" id="KW-1185">Reference proteome</keyword>
<evidence type="ECO:0000256" key="1">
    <source>
        <dbReference type="ARBA" id="ARBA00023015"/>
    </source>
</evidence>
<dbReference type="InterPro" id="IPR020449">
    <property type="entry name" value="Tscrpt_reg_AraC-type_HTH"/>
</dbReference>
<evidence type="ECO:0000256" key="2">
    <source>
        <dbReference type="ARBA" id="ARBA00023125"/>
    </source>
</evidence>
<dbReference type="Gene3D" id="1.10.10.60">
    <property type="entry name" value="Homeodomain-like"/>
    <property type="match status" value="2"/>
</dbReference>
<keyword evidence="1" id="KW-0805">Transcription regulation</keyword>
<dbReference type="InterPro" id="IPR050959">
    <property type="entry name" value="MarA-like"/>
</dbReference>
<dbReference type="SUPFAM" id="SSF46689">
    <property type="entry name" value="Homeodomain-like"/>
    <property type="match status" value="2"/>
</dbReference>
<proteinExistence type="predicted"/>
<dbReference type="PANTHER" id="PTHR47504">
    <property type="entry name" value="RIGHT ORIGIN-BINDING PROTEIN"/>
    <property type="match status" value="1"/>
</dbReference>
<protein>
    <submittedName>
        <fullName evidence="5">HTH-type transcriptional activator RhaS</fullName>
    </submittedName>
</protein>
<dbReference type="InterPro" id="IPR018062">
    <property type="entry name" value="HTH_AraC-typ_CS"/>
</dbReference>
<evidence type="ECO:0000256" key="3">
    <source>
        <dbReference type="ARBA" id="ARBA00023163"/>
    </source>
</evidence>
<dbReference type="GO" id="GO:0043565">
    <property type="term" value="F:sequence-specific DNA binding"/>
    <property type="evidence" value="ECO:0007669"/>
    <property type="project" value="InterPro"/>
</dbReference>
<organism evidence="5 6">
    <name type="scientific">Clostridium fungisolvens</name>
    <dbReference type="NCBI Taxonomy" id="1604897"/>
    <lineage>
        <taxon>Bacteria</taxon>
        <taxon>Bacillati</taxon>
        <taxon>Bacillota</taxon>
        <taxon>Clostridia</taxon>
        <taxon>Eubacteriales</taxon>
        <taxon>Clostridiaceae</taxon>
        <taxon>Clostridium</taxon>
    </lineage>
</organism>
<gene>
    <name evidence="5" type="ORF">bsdtw1_00815</name>
</gene>
<reference evidence="5 6" key="1">
    <citation type="submission" date="2020-07" db="EMBL/GenBank/DDBJ databases">
        <title>A new beta-1,3-glucan-decomposing anaerobic bacterium isolated from anoxic soil subjected to biological soil disinfestation.</title>
        <authorList>
            <person name="Ueki A."/>
            <person name="Tonouchi A."/>
        </authorList>
    </citation>
    <scope>NUCLEOTIDE SEQUENCE [LARGE SCALE GENOMIC DNA]</scope>
    <source>
        <strain evidence="5 6">TW1</strain>
    </source>
</reference>
<dbReference type="PANTHER" id="PTHR47504:SF5">
    <property type="entry name" value="RIGHT ORIGIN-BINDING PROTEIN"/>
    <property type="match status" value="1"/>
</dbReference>
<dbReference type="PRINTS" id="PR00032">
    <property type="entry name" value="HTHARAC"/>
</dbReference>
<sequence length="136" mass="15857">MDYIDKIQESIEYIENNLSEKIFLEDIAKAVYLSKYYYHRVFHDIAGEPVMEYVRKRRLTEAAKDLVEGKEKIVDIALKYQFSSQEAFSRAFKKMFGVSPSRIRKTQQRVLLYKKLEIAKIIKVSSSAVSMTCKAA</sequence>
<name>A0A6V8SBZ1_9CLOT</name>
<dbReference type="Proteomes" id="UP000580568">
    <property type="component" value="Unassembled WGS sequence"/>
</dbReference>
<dbReference type="InterPro" id="IPR009057">
    <property type="entry name" value="Homeodomain-like_sf"/>
</dbReference>
<accession>A0A6V8SBZ1</accession>
<dbReference type="PROSITE" id="PS01124">
    <property type="entry name" value="HTH_ARAC_FAMILY_2"/>
    <property type="match status" value="1"/>
</dbReference>
<evidence type="ECO:0000313" key="5">
    <source>
        <dbReference type="EMBL" id="GFP74759.1"/>
    </source>
</evidence>
<evidence type="ECO:0000313" key="6">
    <source>
        <dbReference type="Proteomes" id="UP000580568"/>
    </source>
</evidence>
<dbReference type="EMBL" id="BLZR01000001">
    <property type="protein sequence ID" value="GFP74759.1"/>
    <property type="molecule type" value="Genomic_DNA"/>
</dbReference>
<comment type="caution">
    <text evidence="5">The sequence shown here is derived from an EMBL/GenBank/DDBJ whole genome shotgun (WGS) entry which is preliminary data.</text>
</comment>